<evidence type="ECO:0000256" key="1">
    <source>
        <dbReference type="ARBA" id="ARBA00004651"/>
    </source>
</evidence>
<dbReference type="PANTHER" id="PTHR24061:SF545">
    <property type="entry name" value="VOMERONASAL 2, RECEPTOR 118-RELATED"/>
    <property type="match status" value="1"/>
</dbReference>
<keyword evidence="7" id="KW-0675">Receptor</keyword>
<proteinExistence type="predicted"/>
<accession>A6K1Z8</accession>
<keyword evidence="4 10" id="KW-1133">Transmembrane helix</keyword>
<comment type="subcellular location">
    <subcellularLocation>
        <location evidence="1">Cell membrane</location>
        <topology evidence="1">Multi-pass membrane protein</topology>
    </subcellularLocation>
</comment>
<feature type="transmembrane region" description="Helical" evidence="10">
    <location>
        <begin position="27"/>
        <end position="49"/>
    </location>
</feature>
<feature type="domain" description="G-protein coupled receptors family 3 profile" evidence="11">
    <location>
        <begin position="24"/>
        <end position="135"/>
    </location>
</feature>
<keyword evidence="5" id="KW-0297">G-protein coupled receptor</keyword>
<evidence type="ECO:0000256" key="3">
    <source>
        <dbReference type="ARBA" id="ARBA00022692"/>
    </source>
</evidence>
<name>A6K1Z8_RAT</name>
<dbReference type="PRINTS" id="PR00248">
    <property type="entry name" value="GPCRMGR"/>
</dbReference>
<reference evidence="12 13" key="1">
    <citation type="submission" date="2005-07" db="EMBL/GenBank/DDBJ databases">
        <authorList>
            <person name="Mural R.J."/>
            <person name="Li P.W."/>
            <person name="Adams M.D."/>
            <person name="Amanatides P.G."/>
            <person name="Baden-Tillson H."/>
            <person name="Barnstead M."/>
            <person name="Chin S.H."/>
            <person name="Dew I."/>
            <person name="Evans C.A."/>
            <person name="Ferriera S."/>
            <person name="Flanigan M."/>
            <person name="Fosler C."/>
            <person name="Glodek A."/>
            <person name="Gu Z."/>
            <person name="Holt R.A."/>
            <person name="Jennings D."/>
            <person name="Kraft C.L."/>
            <person name="Lu F."/>
            <person name="Nguyen T."/>
            <person name="Nusskern D.R."/>
            <person name="Pfannkoch C.M."/>
            <person name="Sitter C."/>
            <person name="Sutton G.G."/>
            <person name="Venter J.C."/>
            <person name="Wang Z."/>
            <person name="Woodage T."/>
            <person name="Zheng X.H."/>
            <person name="Zhong F."/>
        </authorList>
    </citation>
    <scope>NUCLEOTIDE SEQUENCE [LARGE SCALE GENOMIC DNA]</scope>
    <source>
        <strain>BN</strain>
        <strain evidence="13">Sprague-Dawley</strain>
    </source>
</reference>
<evidence type="ECO:0000313" key="13">
    <source>
        <dbReference type="Proteomes" id="UP000234681"/>
    </source>
</evidence>
<keyword evidence="9" id="KW-0807">Transducer</keyword>
<feature type="transmembrane region" description="Helical" evidence="10">
    <location>
        <begin position="61"/>
        <end position="83"/>
    </location>
</feature>
<dbReference type="AlphaFoldDB" id="A6K1Z8"/>
<dbReference type="GO" id="GO:0004930">
    <property type="term" value="F:G protein-coupled receptor activity"/>
    <property type="evidence" value="ECO:0007669"/>
    <property type="project" value="UniProtKB-KW"/>
</dbReference>
<keyword evidence="3 10" id="KW-0812">Transmembrane</keyword>
<sequence>MCEMFGKSVCRYRAEPLFPESCDLRMALSRMTLGFSEFTLAVLGVFVKYHSTPIVKANNWALAYILLLTLTFCFLCSLLFIGQPNTVTCILQQNVFMTLFTVVLSTVSAKTLTVVPAFKAIVPQRIMRWLMLSRALTSSSPSVPSSNLGSVKFR</sequence>
<organism evidence="12 13">
    <name type="scientific">Rattus norvegicus</name>
    <name type="common">Rat</name>
    <dbReference type="NCBI Taxonomy" id="10116"/>
    <lineage>
        <taxon>Eukaryota</taxon>
        <taxon>Metazoa</taxon>
        <taxon>Chordata</taxon>
        <taxon>Craniata</taxon>
        <taxon>Vertebrata</taxon>
        <taxon>Euteleostomi</taxon>
        <taxon>Mammalia</taxon>
        <taxon>Eutheria</taxon>
        <taxon>Euarchontoglires</taxon>
        <taxon>Glires</taxon>
        <taxon>Rodentia</taxon>
        <taxon>Myomorpha</taxon>
        <taxon>Muroidea</taxon>
        <taxon>Muridae</taxon>
        <taxon>Murinae</taxon>
        <taxon>Rattus</taxon>
    </lineage>
</organism>
<feature type="transmembrane region" description="Helical" evidence="10">
    <location>
        <begin position="95"/>
        <end position="118"/>
    </location>
</feature>
<keyword evidence="2" id="KW-1003">Cell membrane</keyword>
<dbReference type="PANTHER" id="PTHR24061">
    <property type="entry name" value="CALCIUM-SENSING RECEPTOR-RELATED"/>
    <property type="match status" value="1"/>
</dbReference>
<keyword evidence="8" id="KW-0325">Glycoprotein</keyword>
<evidence type="ECO:0000256" key="2">
    <source>
        <dbReference type="ARBA" id="ARBA00022475"/>
    </source>
</evidence>
<dbReference type="GO" id="GO:0005886">
    <property type="term" value="C:plasma membrane"/>
    <property type="evidence" value="ECO:0007669"/>
    <property type="project" value="UniProtKB-SubCell"/>
</dbReference>
<dbReference type="PROSITE" id="PS50259">
    <property type="entry name" value="G_PROTEIN_RECEP_F3_4"/>
    <property type="match status" value="1"/>
</dbReference>
<dbReference type="InterPro" id="IPR000337">
    <property type="entry name" value="GPCR_3"/>
</dbReference>
<dbReference type="InterPro" id="IPR017978">
    <property type="entry name" value="GPCR_3_C"/>
</dbReference>
<evidence type="ECO:0000256" key="6">
    <source>
        <dbReference type="ARBA" id="ARBA00023136"/>
    </source>
</evidence>
<evidence type="ECO:0000256" key="10">
    <source>
        <dbReference type="SAM" id="Phobius"/>
    </source>
</evidence>
<dbReference type="EMBL" id="CH474012">
    <property type="protein sequence ID" value="EDL89806.1"/>
    <property type="molecule type" value="Genomic_DNA"/>
</dbReference>
<evidence type="ECO:0000259" key="11">
    <source>
        <dbReference type="PROSITE" id="PS50259"/>
    </source>
</evidence>
<protein>
    <submittedName>
        <fullName evidence="12">RCG64240</fullName>
    </submittedName>
</protein>
<dbReference type="InterPro" id="IPR000068">
    <property type="entry name" value="GPCR_3_Ca_sens_rcpt-rel"/>
</dbReference>
<evidence type="ECO:0000256" key="8">
    <source>
        <dbReference type="ARBA" id="ARBA00023180"/>
    </source>
</evidence>
<evidence type="ECO:0000256" key="5">
    <source>
        <dbReference type="ARBA" id="ARBA00023040"/>
    </source>
</evidence>
<gene>
    <name evidence="12" type="ORF">rCG_64240</name>
</gene>
<evidence type="ECO:0000256" key="4">
    <source>
        <dbReference type="ARBA" id="ARBA00022989"/>
    </source>
</evidence>
<evidence type="ECO:0000256" key="7">
    <source>
        <dbReference type="ARBA" id="ARBA00023170"/>
    </source>
</evidence>
<dbReference type="Proteomes" id="UP000234681">
    <property type="component" value="Chromosome 12"/>
</dbReference>
<evidence type="ECO:0000256" key="9">
    <source>
        <dbReference type="ARBA" id="ARBA00023224"/>
    </source>
</evidence>
<evidence type="ECO:0000313" key="12">
    <source>
        <dbReference type="EMBL" id="EDL89806.1"/>
    </source>
</evidence>
<dbReference type="Pfam" id="PF00003">
    <property type="entry name" value="7tm_3"/>
    <property type="match status" value="1"/>
</dbReference>
<keyword evidence="6 10" id="KW-0472">Membrane</keyword>